<comment type="caution">
    <text evidence="4">The sequence shown here is derived from an EMBL/GenBank/DDBJ whole genome shotgun (WGS) entry which is preliminary data.</text>
</comment>
<organism evidence="4 5">
    <name type="scientific">Karstenula rhodostoma CBS 690.94</name>
    <dbReference type="NCBI Taxonomy" id="1392251"/>
    <lineage>
        <taxon>Eukaryota</taxon>
        <taxon>Fungi</taxon>
        <taxon>Dikarya</taxon>
        <taxon>Ascomycota</taxon>
        <taxon>Pezizomycotina</taxon>
        <taxon>Dothideomycetes</taxon>
        <taxon>Pleosporomycetidae</taxon>
        <taxon>Pleosporales</taxon>
        <taxon>Massarineae</taxon>
        <taxon>Didymosphaeriaceae</taxon>
        <taxon>Karstenula</taxon>
    </lineage>
</organism>
<feature type="compositionally biased region" description="Polar residues" evidence="1">
    <location>
        <begin position="1006"/>
        <end position="1018"/>
    </location>
</feature>
<keyword evidence="2" id="KW-0732">Signal</keyword>
<feature type="signal peptide" evidence="2">
    <location>
        <begin position="1"/>
        <end position="21"/>
    </location>
</feature>
<name>A0A9P4PBR0_9PLEO</name>
<feature type="compositionally biased region" description="Polar residues" evidence="1">
    <location>
        <begin position="886"/>
        <end position="907"/>
    </location>
</feature>
<protein>
    <recommendedName>
        <fullName evidence="3">DUF7029 domain-containing protein</fullName>
    </recommendedName>
</protein>
<proteinExistence type="predicted"/>
<dbReference type="AlphaFoldDB" id="A0A9P4PBR0"/>
<evidence type="ECO:0000313" key="4">
    <source>
        <dbReference type="EMBL" id="KAF2441002.1"/>
    </source>
</evidence>
<dbReference type="InterPro" id="IPR054293">
    <property type="entry name" value="DUF7029"/>
</dbReference>
<feature type="compositionally biased region" description="Polar residues" evidence="1">
    <location>
        <begin position="953"/>
        <end position="971"/>
    </location>
</feature>
<evidence type="ECO:0000256" key="1">
    <source>
        <dbReference type="SAM" id="MobiDB-lite"/>
    </source>
</evidence>
<feature type="compositionally biased region" description="Polar residues" evidence="1">
    <location>
        <begin position="822"/>
        <end position="843"/>
    </location>
</feature>
<feature type="region of interest" description="Disordered" evidence="1">
    <location>
        <begin position="879"/>
        <end position="917"/>
    </location>
</feature>
<feature type="region of interest" description="Disordered" evidence="1">
    <location>
        <begin position="822"/>
        <end position="853"/>
    </location>
</feature>
<keyword evidence="5" id="KW-1185">Reference proteome</keyword>
<sequence length="1045" mass="112840">MARVVLLISLVLSWFFQNAHANVPGQLFYHEKSLGIRGRLAPDDHLDGMDHGAIPLVRTEHHHIGKRSAHLQLVVPRKDITLDWQFPDGNIRSFQYTHGNGSYVNLEPLQSHGLLLSRRQLCAEREDSRSVVNLDFRYNDTYKAAKESWQDPGLLFVVEDGSCHEGPNIRSVYRSEGMTFDDASLSMEISAENLSFGPYEAEAAHSVTIFTGSFASLKKRDPALRFYLTPRLKTGISEHLSKRENPLEDIENPLEDIENPLKGDGNPLAELEKEFKEVTLEGIADILDGLEKSGFSLNKSVSIDFDHNLNETTHIGKNRTYGAAENRVPILKSSGHGEIWPNLTLVNSYAKVHLDVRAVISFSIKGAADLLRDGGEDGFDASMKDIFKDSLTDFYVEVEATEDLAIRLQAELAGTLGFVGSCTAFLYPPEDMACSVGPLVSGDLFMWDLPAAGDPSGKSNKHKFSDIAGINGFGATVGAGLAVWSTISTSGIFNLYGLTPQSLLLAGALWARTGASLLSSTAPWSPYVTRSPYSLCKPTDIRCSTLPGIEVHVPKGSVAGYGRKNSEKFQSKFDGEVKWTKPNFQAKHLEWDGYIAIGPAMTLSFGAAYGGSSGSSTGAGVSVPGVGGDKRSEVGVAPFGNKSDGAAGIQSEKMSDIAPRASFKPAFKIGISAKAEIPGIEFKVSTKEDVDKKCEPGGGFKTAVGVEVDLRFGIYAGLDLPGGFQISTGWIKTGVKGFNGLIYHINLWKHCWDTTDTDFGRQQLGIEADIEDGLNKERNNLTAAWYDHEADQWPANSSSTTGKSNSTYSSAAEKWNSKYPSVTASKSRSKLPSATSKSSTTRPPSYYPEEQETSTVTVWASTATVWASTVTVWVEGTYSDGGPSTPGHSKSNSKLPSATSKSSTTRPPSYYPEEQETSTVTVWASTATVWASTVTVWVEGTYSDGGPSIPGHSKSNSKLPSATSRSSTTHPPSDYPQGLETSTVTVWASTVTVWVEGTYSDDGPSTPGQSKEPSTTDLPTEIYYILIPTPAPTTLRSSAVSTKST</sequence>
<evidence type="ECO:0000256" key="2">
    <source>
        <dbReference type="SAM" id="SignalP"/>
    </source>
</evidence>
<feature type="chain" id="PRO_5040150231" description="DUF7029 domain-containing protein" evidence="2">
    <location>
        <begin position="22"/>
        <end position="1045"/>
    </location>
</feature>
<evidence type="ECO:0000259" key="3">
    <source>
        <dbReference type="Pfam" id="PF22974"/>
    </source>
</evidence>
<feature type="domain" description="DUF7029" evidence="3">
    <location>
        <begin position="128"/>
        <end position="194"/>
    </location>
</feature>
<evidence type="ECO:0000313" key="5">
    <source>
        <dbReference type="Proteomes" id="UP000799764"/>
    </source>
</evidence>
<accession>A0A9P4PBR0</accession>
<feature type="region of interest" description="Disordered" evidence="1">
    <location>
        <begin position="944"/>
        <end position="981"/>
    </location>
</feature>
<dbReference type="Proteomes" id="UP000799764">
    <property type="component" value="Unassembled WGS sequence"/>
</dbReference>
<dbReference type="Pfam" id="PF22974">
    <property type="entry name" value="DUF7029"/>
    <property type="match status" value="1"/>
</dbReference>
<feature type="region of interest" description="Disordered" evidence="1">
    <location>
        <begin position="998"/>
        <end position="1019"/>
    </location>
</feature>
<dbReference type="OrthoDB" id="3945945at2759"/>
<reference evidence="4" key="1">
    <citation type="journal article" date="2020" name="Stud. Mycol.">
        <title>101 Dothideomycetes genomes: a test case for predicting lifestyles and emergence of pathogens.</title>
        <authorList>
            <person name="Haridas S."/>
            <person name="Albert R."/>
            <person name="Binder M."/>
            <person name="Bloem J."/>
            <person name="Labutti K."/>
            <person name="Salamov A."/>
            <person name="Andreopoulos B."/>
            <person name="Baker S."/>
            <person name="Barry K."/>
            <person name="Bills G."/>
            <person name="Bluhm B."/>
            <person name="Cannon C."/>
            <person name="Castanera R."/>
            <person name="Culley D."/>
            <person name="Daum C."/>
            <person name="Ezra D."/>
            <person name="Gonzalez J."/>
            <person name="Henrissat B."/>
            <person name="Kuo A."/>
            <person name="Liang C."/>
            <person name="Lipzen A."/>
            <person name="Lutzoni F."/>
            <person name="Magnuson J."/>
            <person name="Mondo S."/>
            <person name="Nolan M."/>
            <person name="Ohm R."/>
            <person name="Pangilinan J."/>
            <person name="Park H.-J."/>
            <person name="Ramirez L."/>
            <person name="Alfaro M."/>
            <person name="Sun H."/>
            <person name="Tritt A."/>
            <person name="Yoshinaga Y."/>
            <person name="Zwiers L.-H."/>
            <person name="Turgeon B."/>
            <person name="Goodwin S."/>
            <person name="Spatafora J."/>
            <person name="Crous P."/>
            <person name="Grigoriev I."/>
        </authorList>
    </citation>
    <scope>NUCLEOTIDE SEQUENCE</scope>
    <source>
        <strain evidence="4">CBS 690.94</strain>
    </source>
</reference>
<gene>
    <name evidence="4" type="ORF">P171DRAFT_446919</name>
</gene>
<dbReference type="EMBL" id="MU001506">
    <property type="protein sequence ID" value="KAF2441002.1"/>
    <property type="molecule type" value="Genomic_DNA"/>
</dbReference>